<dbReference type="SUPFAM" id="SSF55811">
    <property type="entry name" value="Nudix"/>
    <property type="match status" value="1"/>
</dbReference>
<gene>
    <name evidence="8" type="primary">ndx-7</name>
    <name evidence="8" type="ORF">SNAT2548_LOCUS7083</name>
</gene>
<evidence type="ECO:0000256" key="3">
    <source>
        <dbReference type="ARBA" id="ARBA00022723"/>
    </source>
</evidence>
<feature type="domain" description="Nudix hydrolase" evidence="7">
    <location>
        <begin position="3"/>
        <end position="177"/>
    </location>
</feature>
<evidence type="ECO:0000256" key="2">
    <source>
        <dbReference type="ARBA" id="ARBA00001946"/>
    </source>
</evidence>
<dbReference type="Proteomes" id="UP000604046">
    <property type="component" value="Unassembled WGS sequence"/>
</dbReference>
<evidence type="ECO:0000256" key="6">
    <source>
        <dbReference type="ARBA" id="ARBA00023211"/>
    </source>
</evidence>
<dbReference type="InterPro" id="IPR015797">
    <property type="entry name" value="NUDIX_hydrolase-like_dom_sf"/>
</dbReference>
<name>A0A812JQ85_9DINO</name>
<dbReference type="InterPro" id="IPR039121">
    <property type="entry name" value="NUDT19"/>
</dbReference>
<dbReference type="CDD" id="cd18870">
    <property type="entry name" value="NUDIX_AcylCoAdiphos_Nudt19"/>
    <property type="match status" value="1"/>
</dbReference>
<sequence>MAAPRAAATILVLAEAPGKAFEVLMIKRHSKARFMANTYVFPGGCVDEADQEYAARIRSPETLAEYRVAALRELWEETGVHFESDGRAGVGSSSPELGAAQLARLTPFAHWVTPKQEKYRYDTRFFLARATNPAAATLPVKGDPKEVDDVRWVSPQDALMLHASQDSNFRLPPPTFIIMQSLVLPSQPKGALNLISKYAGLYGSEEALQAMPRVEPVLDVGSQPIRIYMRPEWTHLPPGVHSDGPAVVHVGEGMPDLPAHQPDAPAAKL</sequence>
<organism evidence="8 9">
    <name type="scientific">Symbiodinium natans</name>
    <dbReference type="NCBI Taxonomy" id="878477"/>
    <lineage>
        <taxon>Eukaryota</taxon>
        <taxon>Sar</taxon>
        <taxon>Alveolata</taxon>
        <taxon>Dinophyceae</taxon>
        <taxon>Suessiales</taxon>
        <taxon>Symbiodiniaceae</taxon>
        <taxon>Symbiodinium</taxon>
    </lineage>
</organism>
<dbReference type="PANTHER" id="PTHR12318">
    <property type="entry name" value="TESTOSTERONE-REGULATED PROTEIN RP2"/>
    <property type="match status" value="1"/>
</dbReference>
<dbReference type="GO" id="GO:0046872">
    <property type="term" value="F:metal ion binding"/>
    <property type="evidence" value="ECO:0007669"/>
    <property type="project" value="UniProtKB-KW"/>
</dbReference>
<accession>A0A812JQ85</accession>
<comment type="cofactor">
    <cofactor evidence="2">
        <name>Mg(2+)</name>
        <dbReference type="ChEBI" id="CHEBI:18420"/>
    </cofactor>
</comment>
<dbReference type="InterPro" id="IPR000086">
    <property type="entry name" value="NUDIX_hydrolase_dom"/>
</dbReference>
<protein>
    <submittedName>
        <fullName evidence="8">Ndx-7 protein</fullName>
    </submittedName>
</protein>
<keyword evidence="6" id="KW-0464">Manganese</keyword>
<dbReference type="OrthoDB" id="1695362at2759"/>
<dbReference type="EMBL" id="CAJNDS010000486">
    <property type="protein sequence ID" value="CAE7211199.1"/>
    <property type="molecule type" value="Genomic_DNA"/>
</dbReference>
<comment type="caution">
    <text evidence="8">The sequence shown here is derived from an EMBL/GenBank/DDBJ whole genome shotgun (WGS) entry which is preliminary data.</text>
</comment>
<dbReference type="Gene3D" id="3.90.79.10">
    <property type="entry name" value="Nucleoside Triphosphate Pyrophosphohydrolase"/>
    <property type="match status" value="2"/>
</dbReference>
<evidence type="ECO:0000256" key="1">
    <source>
        <dbReference type="ARBA" id="ARBA00001936"/>
    </source>
</evidence>
<evidence type="ECO:0000313" key="8">
    <source>
        <dbReference type="EMBL" id="CAE7211199.1"/>
    </source>
</evidence>
<evidence type="ECO:0000259" key="7">
    <source>
        <dbReference type="PROSITE" id="PS51462"/>
    </source>
</evidence>
<evidence type="ECO:0000313" key="9">
    <source>
        <dbReference type="Proteomes" id="UP000604046"/>
    </source>
</evidence>
<keyword evidence="4" id="KW-0378">Hydrolase</keyword>
<evidence type="ECO:0000256" key="4">
    <source>
        <dbReference type="ARBA" id="ARBA00022801"/>
    </source>
</evidence>
<evidence type="ECO:0000256" key="5">
    <source>
        <dbReference type="ARBA" id="ARBA00022842"/>
    </source>
</evidence>
<keyword evidence="9" id="KW-1185">Reference proteome</keyword>
<dbReference type="AlphaFoldDB" id="A0A812JQ85"/>
<dbReference type="PANTHER" id="PTHR12318:SF0">
    <property type="entry name" value="ACYL-COENZYME A DIPHOSPHATASE NUDT19"/>
    <property type="match status" value="1"/>
</dbReference>
<dbReference type="GO" id="GO:0016818">
    <property type="term" value="F:hydrolase activity, acting on acid anhydrides, in phosphorus-containing anhydrides"/>
    <property type="evidence" value="ECO:0007669"/>
    <property type="project" value="InterPro"/>
</dbReference>
<keyword evidence="3" id="KW-0479">Metal-binding</keyword>
<comment type="cofactor">
    <cofactor evidence="1">
        <name>Mn(2+)</name>
        <dbReference type="ChEBI" id="CHEBI:29035"/>
    </cofactor>
</comment>
<proteinExistence type="predicted"/>
<keyword evidence="5" id="KW-0460">Magnesium</keyword>
<dbReference type="GO" id="GO:0005739">
    <property type="term" value="C:mitochondrion"/>
    <property type="evidence" value="ECO:0007669"/>
    <property type="project" value="TreeGrafter"/>
</dbReference>
<reference evidence="8" key="1">
    <citation type="submission" date="2021-02" db="EMBL/GenBank/DDBJ databases">
        <authorList>
            <person name="Dougan E. K."/>
            <person name="Rhodes N."/>
            <person name="Thang M."/>
            <person name="Chan C."/>
        </authorList>
    </citation>
    <scope>NUCLEOTIDE SEQUENCE</scope>
</reference>
<dbReference type="Pfam" id="PF00293">
    <property type="entry name" value="NUDIX"/>
    <property type="match status" value="1"/>
</dbReference>
<dbReference type="PROSITE" id="PS51462">
    <property type="entry name" value="NUDIX"/>
    <property type="match status" value="1"/>
</dbReference>